<feature type="domain" description="DHHA1" evidence="7">
    <location>
        <begin position="382"/>
        <end position="475"/>
    </location>
</feature>
<keyword evidence="10" id="KW-1185">Reference proteome</keyword>
<dbReference type="EMBL" id="BNCI01000002">
    <property type="protein sequence ID" value="GHF26123.1"/>
    <property type="molecule type" value="Genomic_DNA"/>
</dbReference>
<keyword evidence="5 9" id="KW-0269">Exonuclease</keyword>
<dbReference type="RefSeq" id="WP_229819341.1">
    <property type="nucleotide sequence ID" value="NZ_BNCI01000002.1"/>
</dbReference>
<evidence type="ECO:0000256" key="4">
    <source>
        <dbReference type="ARBA" id="ARBA00022801"/>
    </source>
</evidence>
<gene>
    <name evidence="9" type="ORF">GCM10017044_21240</name>
</gene>
<reference evidence="9" key="1">
    <citation type="journal article" date="2014" name="Int. J. Syst. Evol. Microbiol.">
        <title>Complete genome sequence of Corynebacterium casei LMG S-19264T (=DSM 44701T), isolated from a smear-ripened cheese.</title>
        <authorList>
            <consortium name="US DOE Joint Genome Institute (JGI-PGF)"/>
            <person name="Walter F."/>
            <person name="Albersmeier A."/>
            <person name="Kalinowski J."/>
            <person name="Ruckert C."/>
        </authorList>
    </citation>
    <scope>NUCLEOTIDE SEQUENCE</scope>
    <source>
        <strain evidence="9">KCTC 42590</strain>
    </source>
</reference>
<dbReference type="Pfam" id="PF17768">
    <property type="entry name" value="RecJ_OB"/>
    <property type="match status" value="1"/>
</dbReference>
<organism evidence="9 10">
    <name type="scientific">Kordiimonas sediminis</name>
    <dbReference type="NCBI Taxonomy" id="1735581"/>
    <lineage>
        <taxon>Bacteria</taxon>
        <taxon>Pseudomonadati</taxon>
        <taxon>Pseudomonadota</taxon>
        <taxon>Alphaproteobacteria</taxon>
        <taxon>Kordiimonadales</taxon>
        <taxon>Kordiimonadaceae</taxon>
        <taxon>Kordiimonas</taxon>
    </lineage>
</organism>
<dbReference type="GO" id="GO:0008409">
    <property type="term" value="F:5'-3' exonuclease activity"/>
    <property type="evidence" value="ECO:0007669"/>
    <property type="project" value="InterPro"/>
</dbReference>
<evidence type="ECO:0000256" key="2">
    <source>
        <dbReference type="ARBA" id="ARBA00019841"/>
    </source>
</evidence>
<dbReference type="NCBIfam" id="TIGR00644">
    <property type="entry name" value="recJ"/>
    <property type="match status" value="1"/>
</dbReference>
<dbReference type="GO" id="GO:0006310">
    <property type="term" value="P:DNA recombination"/>
    <property type="evidence" value="ECO:0007669"/>
    <property type="project" value="InterPro"/>
</dbReference>
<evidence type="ECO:0000259" key="7">
    <source>
        <dbReference type="Pfam" id="PF02272"/>
    </source>
</evidence>
<dbReference type="InterPro" id="IPR001667">
    <property type="entry name" value="DDH_dom"/>
</dbReference>
<protein>
    <recommendedName>
        <fullName evidence="2">Single-stranded-DNA-specific exonuclease RecJ</fullName>
    </recommendedName>
</protein>
<keyword evidence="3" id="KW-0540">Nuclease</keyword>
<evidence type="ECO:0000313" key="10">
    <source>
        <dbReference type="Proteomes" id="UP000630923"/>
    </source>
</evidence>
<dbReference type="Pfam" id="PF01368">
    <property type="entry name" value="DHH"/>
    <property type="match status" value="1"/>
</dbReference>
<dbReference type="InterPro" id="IPR004610">
    <property type="entry name" value="RecJ"/>
</dbReference>
<evidence type="ECO:0000259" key="8">
    <source>
        <dbReference type="Pfam" id="PF17768"/>
    </source>
</evidence>
<feature type="domain" description="DDH" evidence="6">
    <location>
        <begin position="101"/>
        <end position="259"/>
    </location>
</feature>
<dbReference type="PANTHER" id="PTHR30255:SF2">
    <property type="entry name" value="SINGLE-STRANDED-DNA-SPECIFIC EXONUCLEASE RECJ"/>
    <property type="match status" value="1"/>
</dbReference>
<evidence type="ECO:0000256" key="1">
    <source>
        <dbReference type="ARBA" id="ARBA00005915"/>
    </source>
</evidence>
<accession>A0A919AUX9</accession>
<evidence type="ECO:0000313" key="9">
    <source>
        <dbReference type="EMBL" id="GHF26123.1"/>
    </source>
</evidence>
<name>A0A919AUX9_9PROT</name>
<keyword evidence="4" id="KW-0378">Hydrolase</keyword>
<dbReference type="Gene3D" id="3.10.310.30">
    <property type="match status" value="1"/>
</dbReference>
<dbReference type="Proteomes" id="UP000630923">
    <property type="component" value="Unassembled WGS sequence"/>
</dbReference>
<dbReference type="AlphaFoldDB" id="A0A919AUX9"/>
<dbReference type="InterPro" id="IPR003156">
    <property type="entry name" value="DHHA1_dom"/>
</dbReference>
<dbReference type="GO" id="GO:0003676">
    <property type="term" value="F:nucleic acid binding"/>
    <property type="evidence" value="ECO:0007669"/>
    <property type="project" value="InterPro"/>
</dbReference>
<dbReference type="Gene3D" id="3.90.1640.30">
    <property type="match status" value="1"/>
</dbReference>
<dbReference type="InterPro" id="IPR038763">
    <property type="entry name" value="DHH_sf"/>
</dbReference>
<comment type="caution">
    <text evidence="9">The sequence shown here is derived from an EMBL/GenBank/DDBJ whole genome shotgun (WGS) entry which is preliminary data.</text>
</comment>
<evidence type="ECO:0000259" key="6">
    <source>
        <dbReference type="Pfam" id="PF01368"/>
    </source>
</evidence>
<reference evidence="9" key="2">
    <citation type="submission" date="2020-09" db="EMBL/GenBank/DDBJ databases">
        <authorList>
            <person name="Sun Q."/>
            <person name="Kim S."/>
        </authorList>
    </citation>
    <scope>NUCLEOTIDE SEQUENCE</scope>
    <source>
        <strain evidence="9">KCTC 42590</strain>
    </source>
</reference>
<dbReference type="InterPro" id="IPR051673">
    <property type="entry name" value="SSDNA_exonuclease_RecJ"/>
</dbReference>
<dbReference type="Pfam" id="PF02272">
    <property type="entry name" value="DHHA1"/>
    <property type="match status" value="1"/>
</dbReference>
<sequence>MTTLQDTGNSAADPFLGVRRSAMEQEWVLRPCIDREAEALASRMSISITLARILCARNVPEETIASFLNPSLRDSMPDPSVVLDMDKAVTRIVRALQQKERIAIFGDYDVDGATSSAVLKRFFDAVGAKDTLIYIPDRMAEGYGPNAAAMTALRDQGVDVVITVDCGTLSFAPLQHAKDIGLDVIVVDHHKAEPELPPAVAVVNPNRLDDDSDLGHLAAVGVAYLLAIAVNRALRGAGWFTPEQAEPNLLGLLDIVALGTVCDVVPLVGLNRAFVAQGLKVMAKRQNAGIAALSDVARVSEAPNTYHAGFLLGPRVNAGGRVGSSELGAKLLTTNDRMTASMIAEQLNGYNQDRQAIEQHVLSEALEMAERIVGLDGKPPAVLVVASEGWHPGVIGIVASRLKDKYRVPTFVIAIEDGEGKGSGRSISGVDLGAGVIEAVQRGILVKGGGHAMAAGLTVAPDRIDDLTSFLTDMLGKAVEKASEARKLVIDVSISMMGATPSLVDDIETLGPFGVGNSAPRFAIPDVVITKADRVGQNHVRVIAKGKDGGSMKVMAFRQADEPLGQMLLNGVGQHFHLAGKLKKDLWTGAPKVEMTLEDAAPRH</sequence>
<evidence type="ECO:0000256" key="5">
    <source>
        <dbReference type="ARBA" id="ARBA00022839"/>
    </source>
</evidence>
<proteinExistence type="inferred from homology"/>
<feature type="domain" description="RecJ OB" evidence="8">
    <location>
        <begin position="490"/>
        <end position="599"/>
    </location>
</feature>
<dbReference type="GO" id="GO:0006281">
    <property type="term" value="P:DNA repair"/>
    <property type="evidence" value="ECO:0007669"/>
    <property type="project" value="InterPro"/>
</dbReference>
<dbReference type="InterPro" id="IPR041122">
    <property type="entry name" value="RecJ_OB"/>
</dbReference>
<dbReference type="PANTHER" id="PTHR30255">
    <property type="entry name" value="SINGLE-STRANDED-DNA-SPECIFIC EXONUCLEASE RECJ"/>
    <property type="match status" value="1"/>
</dbReference>
<comment type="similarity">
    <text evidence="1">Belongs to the RecJ family.</text>
</comment>
<evidence type="ECO:0000256" key="3">
    <source>
        <dbReference type="ARBA" id="ARBA00022722"/>
    </source>
</evidence>
<dbReference type="SUPFAM" id="SSF64182">
    <property type="entry name" value="DHH phosphoesterases"/>
    <property type="match status" value="1"/>
</dbReference>